<sequence>MAGFVSDTELLRAIAQNQIPRAVELAQGLSIDAVVDALESTAAPEHPESCDAFVEAWLESLSPFERLSAATKTTHIYLLELFWLPQAADKMTMRTLAAGAAAMTSLKDVLSDLPLTADIPEATFSQEFASGFKRLGETELAALAQRLDEGSRAVKIHE</sequence>
<proteinExistence type="predicted"/>
<protein>
    <submittedName>
        <fullName evidence="1">Uncharacterized protein</fullName>
    </submittedName>
</protein>
<gene>
    <name evidence="1" type="ORF">EDF62_1403</name>
</gene>
<keyword evidence="2" id="KW-1185">Reference proteome</keyword>
<evidence type="ECO:0000313" key="1">
    <source>
        <dbReference type="EMBL" id="TDP93424.1"/>
    </source>
</evidence>
<dbReference type="OrthoDB" id="4954223at2"/>
<dbReference type="AlphaFoldDB" id="A0A4R6S2F5"/>
<reference evidence="1 2" key="1">
    <citation type="submission" date="2019-03" db="EMBL/GenBank/DDBJ databases">
        <title>Genomic analyses of the natural microbiome of Caenorhabditis elegans.</title>
        <authorList>
            <person name="Samuel B."/>
        </authorList>
    </citation>
    <scope>NUCLEOTIDE SEQUENCE [LARGE SCALE GENOMIC DNA]</scope>
    <source>
        <strain evidence="1 2">JUb18</strain>
    </source>
</reference>
<accession>A0A4R6S2F5</accession>
<dbReference type="Proteomes" id="UP000295601">
    <property type="component" value="Unassembled WGS sequence"/>
</dbReference>
<comment type="caution">
    <text evidence="1">The sequence shown here is derived from an EMBL/GenBank/DDBJ whole genome shotgun (WGS) entry which is preliminary data.</text>
</comment>
<dbReference type="EMBL" id="SNYA01000003">
    <property type="protein sequence ID" value="TDP93424.1"/>
    <property type="molecule type" value="Genomic_DNA"/>
</dbReference>
<dbReference type="RefSeq" id="WP_133616442.1">
    <property type="nucleotide sequence ID" value="NZ_CP080492.1"/>
</dbReference>
<evidence type="ECO:0000313" key="2">
    <source>
        <dbReference type="Proteomes" id="UP000295601"/>
    </source>
</evidence>
<organism evidence="1 2">
    <name type="scientific">Leucobacter luti</name>
    <dbReference type="NCBI Taxonomy" id="340320"/>
    <lineage>
        <taxon>Bacteria</taxon>
        <taxon>Bacillati</taxon>
        <taxon>Actinomycetota</taxon>
        <taxon>Actinomycetes</taxon>
        <taxon>Micrococcales</taxon>
        <taxon>Microbacteriaceae</taxon>
        <taxon>Leucobacter</taxon>
    </lineage>
</organism>
<name>A0A4R6S2F5_9MICO</name>